<reference evidence="2 3" key="1">
    <citation type="journal article" date="2016" name="Int. J. Syst. Evol. Microbiol.">
        <title>Peptococcus simiae sp. nov., isolated from rhesus macaque faeces and emended description of the genus Peptococcus.</title>
        <authorList>
            <person name="Shkoporov A.N."/>
            <person name="Efimov B.A."/>
            <person name="Kondova I."/>
            <person name="Ouwerling B."/>
            <person name="Chaplin A.V."/>
            <person name="Shcherbakova V.A."/>
            <person name="Langermans J.A.M."/>
        </authorList>
    </citation>
    <scope>NUCLEOTIDE SEQUENCE [LARGE SCALE GENOMIC DNA]</scope>
    <source>
        <strain evidence="2 3">M108</strain>
    </source>
</reference>
<dbReference type="Gene3D" id="2.10.230.10">
    <property type="entry name" value="Heat shock protein DnaJ, cysteine-rich domain"/>
    <property type="match status" value="1"/>
</dbReference>
<dbReference type="RefSeq" id="WP_408977995.1">
    <property type="nucleotide sequence ID" value="NZ_JBJUVG010000015.1"/>
</dbReference>
<evidence type="ECO:0000313" key="2">
    <source>
        <dbReference type="EMBL" id="MFM9414380.1"/>
    </source>
</evidence>
<comment type="caution">
    <text evidence="2">The sequence shown here is derived from an EMBL/GenBank/DDBJ whole genome shotgun (WGS) entry which is preliminary data.</text>
</comment>
<sequence length="193" mass="21024">MGRIIDWFRGAVTPCQACDGAGALPANISDDTISPCPRCKGSGIIEVTEEIEHLKETPCDNPSCHQGQVRQLLTNGQVTEVDCPVCQGLSRQVRTVTESYVTHRKCPVCDGQGAATGKKMRQEHAEGLCPDCHGLGRQVHVTRLIPLFLLFGLILLNPLFAGIPMLFGALVFSFYALRRNKSKAVVNPENIPE</sequence>
<organism evidence="2 3">
    <name type="scientific">Peptococcus simiae</name>
    <dbReference type="NCBI Taxonomy" id="1643805"/>
    <lineage>
        <taxon>Bacteria</taxon>
        <taxon>Bacillati</taxon>
        <taxon>Bacillota</taxon>
        <taxon>Clostridia</taxon>
        <taxon>Eubacteriales</taxon>
        <taxon>Peptococcaceae</taxon>
        <taxon>Peptococcus</taxon>
    </lineage>
</organism>
<proteinExistence type="predicted"/>
<protein>
    <recommendedName>
        <fullName evidence="4">Molecular chaperone DnaJ</fullName>
    </recommendedName>
</protein>
<keyword evidence="3" id="KW-1185">Reference proteome</keyword>
<evidence type="ECO:0008006" key="4">
    <source>
        <dbReference type="Google" id="ProtNLM"/>
    </source>
</evidence>
<keyword evidence="1" id="KW-1133">Transmembrane helix</keyword>
<keyword evidence="1" id="KW-0472">Membrane</keyword>
<accession>A0ABW9H0X7</accession>
<keyword evidence="1" id="KW-0812">Transmembrane</keyword>
<dbReference type="Proteomes" id="UP001631949">
    <property type="component" value="Unassembled WGS sequence"/>
</dbReference>
<gene>
    <name evidence="2" type="ORF">ACKQTC_08370</name>
</gene>
<feature type="transmembrane region" description="Helical" evidence="1">
    <location>
        <begin position="147"/>
        <end position="177"/>
    </location>
</feature>
<name>A0ABW9H0X7_9FIRM</name>
<evidence type="ECO:0000313" key="3">
    <source>
        <dbReference type="Proteomes" id="UP001631949"/>
    </source>
</evidence>
<dbReference type="EMBL" id="JBJUVG010000015">
    <property type="protein sequence ID" value="MFM9414380.1"/>
    <property type="molecule type" value="Genomic_DNA"/>
</dbReference>
<evidence type="ECO:0000256" key="1">
    <source>
        <dbReference type="SAM" id="Phobius"/>
    </source>
</evidence>
<dbReference type="Gene3D" id="6.20.20.10">
    <property type="match status" value="1"/>
</dbReference>